<dbReference type="EMBL" id="AWFF01000076">
    <property type="protein sequence ID" value="KCZ51904.1"/>
    <property type="molecule type" value="Genomic_DNA"/>
</dbReference>
<feature type="region of interest" description="Disordered" evidence="1">
    <location>
        <begin position="82"/>
        <end position="102"/>
    </location>
</feature>
<dbReference type="AlphaFoldDB" id="A0A062U5K9"/>
<evidence type="ECO:0000313" key="3">
    <source>
        <dbReference type="Proteomes" id="UP000027037"/>
    </source>
</evidence>
<dbReference type="Proteomes" id="UP000027037">
    <property type="component" value="Unassembled WGS sequence"/>
</dbReference>
<protein>
    <recommendedName>
        <fullName evidence="4">DUF2946 domain-containing protein</fullName>
    </recommendedName>
</protein>
<feature type="compositionally biased region" description="Basic and acidic residues" evidence="1">
    <location>
        <begin position="38"/>
        <end position="52"/>
    </location>
</feature>
<gene>
    <name evidence="2" type="ORF">HY29_05045</name>
</gene>
<dbReference type="STRING" id="1280946.HY29_05045"/>
<dbReference type="RefSeq" id="WP_034798616.1">
    <property type="nucleotide sequence ID" value="NZ_AWFF01000076.1"/>
</dbReference>
<evidence type="ECO:0008006" key="4">
    <source>
        <dbReference type="Google" id="ProtNLM"/>
    </source>
</evidence>
<reference evidence="2 3" key="1">
    <citation type="journal article" date="2014" name="Antonie Van Leeuwenhoek">
        <title>Hyphomonas beringensis sp. nov. and Hyphomonas chukchiensis sp. nov., isolated from surface seawater of the Bering Sea and Chukchi Sea.</title>
        <authorList>
            <person name="Li C."/>
            <person name="Lai Q."/>
            <person name="Li G."/>
            <person name="Dong C."/>
            <person name="Wang J."/>
            <person name="Liao Y."/>
            <person name="Shao Z."/>
        </authorList>
    </citation>
    <scope>NUCLEOTIDE SEQUENCE [LARGE SCALE GENOMIC DNA]</scope>
    <source>
        <strain evidence="2 3">25B14_1</strain>
    </source>
</reference>
<sequence>MVMAIAFVIAPMTAAADIMHPGNQAAEECSTSELAQDAPDKEPSHEGHDHTAHQCGSCHFHLIGGGDLSGAPKSVVQTKHLLPGGSFLENLRPDGLYRPPRA</sequence>
<accession>A0A062U5K9</accession>
<organism evidence="2 3">
    <name type="scientific">Hyphomonas beringensis</name>
    <dbReference type="NCBI Taxonomy" id="1280946"/>
    <lineage>
        <taxon>Bacteria</taxon>
        <taxon>Pseudomonadati</taxon>
        <taxon>Pseudomonadota</taxon>
        <taxon>Alphaproteobacteria</taxon>
        <taxon>Hyphomonadales</taxon>
        <taxon>Hyphomonadaceae</taxon>
        <taxon>Hyphomonas</taxon>
    </lineage>
</organism>
<name>A0A062U5K9_9PROT</name>
<evidence type="ECO:0000256" key="1">
    <source>
        <dbReference type="SAM" id="MobiDB-lite"/>
    </source>
</evidence>
<keyword evidence="3" id="KW-1185">Reference proteome</keyword>
<proteinExistence type="predicted"/>
<evidence type="ECO:0000313" key="2">
    <source>
        <dbReference type="EMBL" id="KCZ51904.1"/>
    </source>
</evidence>
<feature type="region of interest" description="Disordered" evidence="1">
    <location>
        <begin position="24"/>
        <end position="53"/>
    </location>
</feature>
<comment type="caution">
    <text evidence="2">The sequence shown here is derived from an EMBL/GenBank/DDBJ whole genome shotgun (WGS) entry which is preliminary data.</text>
</comment>